<accession>A0AAE9KM60</accession>
<dbReference type="InterPro" id="IPR023606">
    <property type="entry name" value="CoA-Trfase_III_dom_1_sf"/>
</dbReference>
<keyword evidence="1" id="KW-0808">Transferase</keyword>
<name>A0AAE9KM60_ALCFA</name>
<dbReference type="PANTHER" id="PTHR48228:SF5">
    <property type="entry name" value="ALPHA-METHYLACYL-COA RACEMASE"/>
    <property type="match status" value="1"/>
</dbReference>
<dbReference type="Pfam" id="PF02515">
    <property type="entry name" value="CoA_transf_3"/>
    <property type="match status" value="2"/>
</dbReference>
<dbReference type="RefSeq" id="WP_247965498.1">
    <property type="nucleotide sequence ID" value="NZ_CP095873.1"/>
</dbReference>
<evidence type="ECO:0000313" key="1">
    <source>
        <dbReference type="EMBL" id="UPL19818.1"/>
    </source>
</evidence>
<evidence type="ECO:0000313" key="2">
    <source>
        <dbReference type="Proteomes" id="UP000830925"/>
    </source>
</evidence>
<dbReference type="AlphaFoldDB" id="A0AAE9KM60"/>
<reference evidence="1" key="1">
    <citation type="submission" date="2022-04" db="EMBL/GenBank/DDBJ databases">
        <title>Genomic mining of Alcaligenes faecalis D334 producing ectoin and derivatives.</title>
        <authorList>
            <person name="Doan V.T."/>
            <person name="Quach N.T."/>
            <person name="Vu T.-H.-N."/>
            <person name="Phi Q.-T."/>
        </authorList>
    </citation>
    <scope>NUCLEOTIDE SEQUENCE</scope>
    <source>
        <strain evidence="1">D334</strain>
    </source>
</reference>
<organism evidence="1 2">
    <name type="scientific">Alcaligenes faecalis</name>
    <dbReference type="NCBI Taxonomy" id="511"/>
    <lineage>
        <taxon>Bacteria</taxon>
        <taxon>Pseudomonadati</taxon>
        <taxon>Pseudomonadota</taxon>
        <taxon>Betaproteobacteria</taxon>
        <taxon>Burkholderiales</taxon>
        <taxon>Alcaligenaceae</taxon>
        <taxon>Alcaligenes</taxon>
    </lineage>
</organism>
<dbReference type="SUPFAM" id="SSF89796">
    <property type="entry name" value="CoA-transferase family III (CaiB/BaiF)"/>
    <property type="match status" value="2"/>
</dbReference>
<dbReference type="PANTHER" id="PTHR48228">
    <property type="entry name" value="SUCCINYL-COA--D-CITRAMALATE COA-TRANSFERASE"/>
    <property type="match status" value="1"/>
</dbReference>
<dbReference type="InterPro" id="IPR050509">
    <property type="entry name" value="CoA-transferase_III"/>
</dbReference>
<dbReference type="EMBL" id="CP095873">
    <property type="protein sequence ID" value="UPL19818.1"/>
    <property type="molecule type" value="Genomic_DNA"/>
</dbReference>
<gene>
    <name evidence="1" type="ORF">MXF72_10260</name>
</gene>
<protein>
    <submittedName>
        <fullName evidence="1">CoA transferase</fullName>
    </submittedName>
</protein>
<sequence length="605" mass="63992">MSELLHGCGLRWQMGSQPPYWPGLPAALSRQARLLGLSEQGQSAGHQDEAAFSLYSPDFGTISTHLETEAGGMTQAAISELSMQAASGILSVHGRSSGLSGTLGLDYLAVLSSAMTLQATLAAALGQLRGGRFSTVSVSPLGCGLLSIGQYLAGATAAQDPEQLLAGSYDPGLRPPFVSQDGVVFELETLDPRPWRAFWEAVGVPADLAGQAWKAFLLRYAKAVCPMPAACLSSLQALNFARLQELALQTGMAILPVRTPAQRQSDSDYAALAGLWQHQSHAAPGSLSTLPSNADLPLRGLRVVESCRRIQGPIAGHLLALLGAEVIRLEPPGGDPLRAMPPCVDGCSVRFDALNQFKTVQEVDIKSAQGRQAIYELVSESDVFLHNWAPGKAAELQLDAQDLHAVRPDLVYAYAGGWGQEQVDAPGTDFTVQAWSGIAHTISQTSDARGGSLFTVLDVLGGVMAALGISAALLRRGLSGSGLRVDSSLLATADHLAQAVSSISKTGVSAVFQTGEGFIVIDCQDQAHLHALAGWLSVSPDAVWTVLPDRLLSQSARSLETQLDVLGIPARRVHSNLAQLRADPRLASHFHDKGYSSVNSPWRFL</sequence>
<dbReference type="Proteomes" id="UP000830925">
    <property type="component" value="Chromosome"/>
</dbReference>
<dbReference type="Gene3D" id="3.40.50.10540">
    <property type="entry name" value="Crotonobetainyl-coa:carnitine coa-transferase, domain 1"/>
    <property type="match status" value="2"/>
</dbReference>
<dbReference type="GO" id="GO:0016740">
    <property type="term" value="F:transferase activity"/>
    <property type="evidence" value="ECO:0007669"/>
    <property type="project" value="UniProtKB-KW"/>
</dbReference>
<dbReference type="Gene3D" id="3.30.1540.10">
    <property type="entry name" value="formyl-coa transferase, domain 3"/>
    <property type="match status" value="1"/>
</dbReference>
<proteinExistence type="predicted"/>
<dbReference type="InterPro" id="IPR003673">
    <property type="entry name" value="CoA-Trfase_fam_III"/>
</dbReference>
<dbReference type="InterPro" id="IPR044855">
    <property type="entry name" value="CoA-Trfase_III_dom3_sf"/>
</dbReference>